<feature type="region of interest" description="Disordered" evidence="6">
    <location>
        <begin position="505"/>
        <end position="533"/>
    </location>
</feature>
<dbReference type="Pfam" id="PF13520">
    <property type="entry name" value="AA_permease_2"/>
    <property type="match status" value="1"/>
</dbReference>
<feature type="transmembrane region" description="Helical" evidence="7">
    <location>
        <begin position="178"/>
        <end position="200"/>
    </location>
</feature>
<protein>
    <submittedName>
        <fullName evidence="8">Amino acid permease</fullName>
    </submittedName>
</protein>
<evidence type="ECO:0000256" key="6">
    <source>
        <dbReference type="SAM" id="MobiDB-lite"/>
    </source>
</evidence>
<evidence type="ECO:0000256" key="5">
    <source>
        <dbReference type="ARBA" id="ARBA00023136"/>
    </source>
</evidence>
<organism evidence="8 9">
    <name type="scientific">Streptosporangium longisporum</name>
    <dbReference type="NCBI Taxonomy" id="46187"/>
    <lineage>
        <taxon>Bacteria</taxon>
        <taxon>Bacillati</taxon>
        <taxon>Actinomycetota</taxon>
        <taxon>Actinomycetes</taxon>
        <taxon>Streptosporangiales</taxon>
        <taxon>Streptosporangiaceae</taxon>
        <taxon>Streptosporangium</taxon>
    </lineage>
</organism>
<dbReference type="PIRSF" id="PIRSF006060">
    <property type="entry name" value="AA_transporter"/>
    <property type="match status" value="1"/>
</dbReference>
<evidence type="ECO:0000256" key="3">
    <source>
        <dbReference type="ARBA" id="ARBA00022692"/>
    </source>
</evidence>
<feature type="transmembrane region" description="Helical" evidence="7">
    <location>
        <begin position="308"/>
        <end position="341"/>
    </location>
</feature>
<feature type="transmembrane region" description="Helical" evidence="7">
    <location>
        <begin position="389"/>
        <end position="414"/>
    </location>
</feature>
<comment type="subcellular location">
    <subcellularLocation>
        <location evidence="1">Membrane</location>
        <topology evidence="1">Multi-pass membrane protein</topology>
    </subcellularLocation>
</comment>
<feature type="transmembrane region" description="Helical" evidence="7">
    <location>
        <begin position="458"/>
        <end position="477"/>
    </location>
</feature>
<feature type="compositionally biased region" description="Basic and acidic residues" evidence="6">
    <location>
        <begin position="523"/>
        <end position="533"/>
    </location>
</feature>
<feature type="transmembrane region" description="Helical" evidence="7">
    <location>
        <begin position="362"/>
        <end position="383"/>
    </location>
</feature>
<dbReference type="Gene3D" id="1.20.1740.10">
    <property type="entry name" value="Amino acid/polyamine transporter I"/>
    <property type="match status" value="1"/>
</dbReference>
<reference evidence="8 9" key="1">
    <citation type="journal article" date="2019" name="Int. J. Syst. Evol. Microbiol.">
        <title>The Global Catalogue of Microorganisms (GCM) 10K type strain sequencing project: providing services to taxonomists for standard genome sequencing and annotation.</title>
        <authorList>
            <consortium name="The Broad Institute Genomics Platform"/>
            <consortium name="The Broad Institute Genome Sequencing Center for Infectious Disease"/>
            <person name="Wu L."/>
            <person name="Ma J."/>
        </authorList>
    </citation>
    <scope>NUCLEOTIDE SEQUENCE [LARGE SCALE GENOMIC DNA]</scope>
    <source>
        <strain evidence="8 9">JCM 3106</strain>
    </source>
</reference>
<feature type="transmembrane region" description="Helical" evidence="7">
    <location>
        <begin position="434"/>
        <end position="452"/>
    </location>
</feature>
<keyword evidence="2" id="KW-0813">Transport</keyword>
<dbReference type="PANTHER" id="PTHR45649:SF26">
    <property type="entry name" value="OS04G0435100 PROTEIN"/>
    <property type="match status" value="1"/>
</dbReference>
<keyword evidence="3 7" id="KW-0812">Transmembrane</keyword>
<feature type="transmembrane region" description="Helical" evidence="7">
    <location>
        <begin position="66"/>
        <end position="86"/>
    </location>
</feature>
<evidence type="ECO:0000256" key="2">
    <source>
        <dbReference type="ARBA" id="ARBA00022448"/>
    </source>
</evidence>
<feature type="transmembrane region" description="Helical" evidence="7">
    <location>
        <begin position="266"/>
        <end position="288"/>
    </location>
</feature>
<dbReference type="Proteomes" id="UP001499930">
    <property type="component" value="Unassembled WGS sequence"/>
</dbReference>
<dbReference type="InterPro" id="IPR002293">
    <property type="entry name" value="AA/rel_permease1"/>
</dbReference>
<evidence type="ECO:0000313" key="9">
    <source>
        <dbReference type="Proteomes" id="UP001499930"/>
    </source>
</evidence>
<keyword evidence="5 7" id="KW-0472">Membrane</keyword>
<feature type="transmembrane region" description="Helical" evidence="7">
    <location>
        <begin position="107"/>
        <end position="127"/>
    </location>
</feature>
<evidence type="ECO:0000256" key="7">
    <source>
        <dbReference type="SAM" id="Phobius"/>
    </source>
</evidence>
<proteinExistence type="predicted"/>
<comment type="caution">
    <text evidence="8">The sequence shown here is derived from an EMBL/GenBank/DDBJ whole genome shotgun (WGS) entry which is preliminary data.</text>
</comment>
<evidence type="ECO:0000256" key="4">
    <source>
        <dbReference type="ARBA" id="ARBA00022989"/>
    </source>
</evidence>
<feature type="compositionally biased region" description="Low complexity" evidence="6">
    <location>
        <begin position="505"/>
        <end position="516"/>
    </location>
</feature>
<feature type="transmembrane region" description="Helical" evidence="7">
    <location>
        <begin position="147"/>
        <end position="166"/>
    </location>
</feature>
<accession>A0ABN3Y7P5</accession>
<keyword evidence="9" id="KW-1185">Reference proteome</keyword>
<gene>
    <name evidence="8" type="ORF">GCM10017559_40980</name>
</gene>
<dbReference type="RefSeq" id="WP_344897620.1">
    <property type="nucleotide sequence ID" value="NZ_BAAAWD010000010.1"/>
</dbReference>
<dbReference type="PANTHER" id="PTHR45649">
    <property type="entry name" value="AMINO-ACID PERMEASE BAT1"/>
    <property type="match status" value="1"/>
</dbReference>
<dbReference type="EMBL" id="BAAAWD010000010">
    <property type="protein sequence ID" value="GAA3013554.1"/>
    <property type="molecule type" value="Genomic_DNA"/>
</dbReference>
<name>A0ABN3Y7P5_9ACTN</name>
<keyword evidence="4 7" id="KW-1133">Transmembrane helix</keyword>
<sequence>MTHYSPPAGGDRETGGNVEEFGYRQAMQRGTGRFASFAVAFAFVSIATGIFTTYGAVLNSSGPAGIWTWPIVIVGQLAVAFIFGSLAARIPVTGYSYQWMSRLANPVLGWIIGWISFTFLAIVVVAVDYTIASTVMPVLLGYEGTPLNAWVITSVVLLAQAVLVALSTKWTERVNNFAVTAELIGMIALVLLLLGVGFVAKEVNVANLFSTGAVSSEGYLGFGTLTSAGPWMLGFLLGAFTIVGFESAANLAEETKDPARVVPRAMWQAVLASGVLGFLFLVAVTLLAGDPVELAKSGTPVADVISRVLGPVVGTALLVLVVIAIFACGMVILMTGVRLVWAMSRDRRFPGWQALSQVSPRFGTPLKATVFMLVVGELILAIFSTRTDALFGLFAAATLLPAIIYTGTVVMYVVKRRTLPPSKGFDLGRWEIPVIVVALVWLVFELLLFRDASFVEPWIYVLIMLALGAAYLAYLLATKGVRGLAMPDMHSIDAALTADTTGTATGTGAGTAAENGSGSGSVRDGRAEGRHQR</sequence>
<evidence type="ECO:0000256" key="1">
    <source>
        <dbReference type="ARBA" id="ARBA00004141"/>
    </source>
</evidence>
<evidence type="ECO:0000313" key="8">
    <source>
        <dbReference type="EMBL" id="GAA3013554.1"/>
    </source>
</evidence>
<feature type="transmembrane region" description="Helical" evidence="7">
    <location>
        <begin position="220"/>
        <end position="245"/>
    </location>
</feature>
<feature type="transmembrane region" description="Helical" evidence="7">
    <location>
        <begin position="34"/>
        <end position="54"/>
    </location>
</feature>